<dbReference type="InterPro" id="IPR000683">
    <property type="entry name" value="Gfo/Idh/MocA-like_OxRdtase_N"/>
</dbReference>
<dbReference type="AlphaFoldDB" id="A0A517XNP2"/>
<evidence type="ECO:0000313" key="4">
    <source>
        <dbReference type="EMBL" id="QDU19127.1"/>
    </source>
</evidence>
<dbReference type="KEGG" id="uli:ETAA1_10310"/>
<keyword evidence="4" id="KW-0560">Oxidoreductase</keyword>
<organism evidence="4 5">
    <name type="scientific">Urbifossiella limnaea</name>
    <dbReference type="NCBI Taxonomy" id="2528023"/>
    <lineage>
        <taxon>Bacteria</taxon>
        <taxon>Pseudomonadati</taxon>
        <taxon>Planctomycetota</taxon>
        <taxon>Planctomycetia</taxon>
        <taxon>Gemmatales</taxon>
        <taxon>Gemmataceae</taxon>
        <taxon>Urbifossiella</taxon>
    </lineage>
</organism>
<dbReference type="PANTHER" id="PTHR43818:SF10">
    <property type="entry name" value="NADH-DEPENDENT DEHYDROGENASE-RELATED"/>
    <property type="match status" value="1"/>
</dbReference>
<gene>
    <name evidence="4" type="primary">ntdC</name>
    <name evidence="4" type="ORF">ETAA1_10310</name>
</gene>
<dbReference type="GO" id="GO:0000166">
    <property type="term" value="F:nucleotide binding"/>
    <property type="evidence" value="ECO:0007669"/>
    <property type="project" value="InterPro"/>
</dbReference>
<dbReference type="Gene3D" id="3.40.50.720">
    <property type="entry name" value="NAD(P)-binding Rossmann-like Domain"/>
    <property type="match status" value="1"/>
</dbReference>
<feature type="chain" id="PRO_5022074991" evidence="1">
    <location>
        <begin position="21"/>
        <end position="439"/>
    </location>
</feature>
<dbReference type="Gene3D" id="3.30.360.10">
    <property type="entry name" value="Dihydrodipicolinate Reductase, domain 2"/>
    <property type="match status" value="1"/>
</dbReference>
<reference evidence="4 5" key="1">
    <citation type="submission" date="2019-02" db="EMBL/GenBank/DDBJ databases">
        <title>Deep-cultivation of Planctomycetes and their phenomic and genomic characterization uncovers novel biology.</title>
        <authorList>
            <person name="Wiegand S."/>
            <person name="Jogler M."/>
            <person name="Boedeker C."/>
            <person name="Pinto D."/>
            <person name="Vollmers J."/>
            <person name="Rivas-Marin E."/>
            <person name="Kohn T."/>
            <person name="Peeters S.H."/>
            <person name="Heuer A."/>
            <person name="Rast P."/>
            <person name="Oberbeckmann S."/>
            <person name="Bunk B."/>
            <person name="Jeske O."/>
            <person name="Meyerdierks A."/>
            <person name="Storesund J.E."/>
            <person name="Kallscheuer N."/>
            <person name="Luecker S."/>
            <person name="Lage O.M."/>
            <person name="Pohl T."/>
            <person name="Merkel B.J."/>
            <person name="Hornburger P."/>
            <person name="Mueller R.-W."/>
            <person name="Bruemmer F."/>
            <person name="Labrenz M."/>
            <person name="Spormann A.M."/>
            <person name="Op den Camp H."/>
            <person name="Overmann J."/>
            <person name="Amann R."/>
            <person name="Jetten M.S.M."/>
            <person name="Mascher T."/>
            <person name="Medema M.H."/>
            <person name="Devos D.P."/>
            <person name="Kaster A.-K."/>
            <person name="Ovreas L."/>
            <person name="Rohde M."/>
            <person name="Galperin M.Y."/>
            <person name="Jogler C."/>
        </authorList>
    </citation>
    <scope>NUCLEOTIDE SEQUENCE [LARGE SCALE GENOMIC DNA]</scope>
    <source>
        <strain evidence="4 5">ETA_A1</strain>
    </source>
</reference>
<dbReference type="SUPFAM" id="SSF51735">
    <property type="entry name" value="NAD(P)-binding Rossmann-fold domains"/>
    <property type="match status" value="1"/>
</dbReference>
<evidence type="ECO:0000313" key="5">
    <source>
        <dbReference type="Proteomes" id="UP000319576"/>
    </source>
</evidence>
<dbReference type="PANTHER" id="PTHR43818">
    <property type="entry name" value="BCDNA.GH03377"/>
    <property type="match status" value="1"/>
</dbReference>
<dbReference type="InterPro" id="IPR036291">
    <property type="entry name" value="NAD(P)-bd_dom_sf"/>
</dbReference>
<feature type="domain" description="Gfo/Idh/MocA-like oxidoreductase bacterial type C-terminal" evidence="3">
    <location>
        <begin position="198"/>
        <end position="268"/>
    </location>
</feature>
<dbReference type="Proteomes" id="UP000319576">
    <property type="component" value="Chromosome"/>
</dbReference>
<dbReference type="InterPro" id="IPR043906">
    <property type="entry name" value="Gfo/Idh/MocA_OxRdtase_bact_C"/>
</dbReference>
<name>A0A517XNP2_9BACT</name>
<proteinExistence type="predicted"/>
<protein>
    <submittedName>
        <fullName evidence="4">Glucose-6-phosphate 3-dehydrogenase</fullName>
        <ecNumber evidence="4">1.1.1.361</ecNumber>
    </submittedName>
</protein>
<evidence type="ECO:0000259" key="3">
    <source>
        <dbReference type="Pfam" id="PF19051"/>
    </source>
</evidence>
<evidence type="ECO:0000259" key="2">
    <source>
        <dbReference type="Pfam" id="PF01408"/>
    </source>
</evidence>
<feature type="domain" description="Gfo/Idh/MocA-like oxidoreductase N-terminal" evidence="2">
    <location>
        <begin position="35"/>
        <end position="154"/>
    </location>
</feature>
<keyword evidence="1" id="KW-0732">Signal</keyword>
<sequence length="439" mass="47801" precursor="true">MPRPSRRKFLKAALASPTFAAPMFAQDRNANSKLGIAVIGVGGQGSGNNGLAANERLVALVDVDDRKIAEAIKNLGAKANNPPVFHDYRRMYDAHARDLDAVFIATPDHHHAPAAVRAIRLGKGVFCEKPLTYTLHEARTLAAEAKRMKVHTSMGNQGHAGDGYRRLCEYIWAGAIGDVTETHSLMTRNFGGTGGRPKSEPVPAGLHWDEWLGPARARDYHGGLHQFGWREWKEFGTGTLGDMGCHVLDGTFWALKLGEAKTFTIECVSQQPGSAERFARENHLRWTFGARGPMPAVTVNSYDNTWPQRIRELEKEHGEKFGGGTVYVGTRGIMATDTYGGNPRIVPKRAHDTFAPPPQTIPRSRGGVKGDLIAALKGGPAPSSSFDYAGPFTEFVLTGVLASNVGAGKKITWDVEKLTADLPEAQALVRRTYRAGWEV</sequence>
<dbReference type="EMBL" id="CP036273">
    <property type="protein sequence ID" value="QDU19127.1"/>
    <property type="molecule type" value="Genomic_DNA"/>
</dbReference>
<dbReference type="InterPro" id="IPR050463">
    <property type="entry name" value="Gfo/Idh/MocA_oxidrdct_glycsds"/>
</dbReference>
<dbReference type="Pfam" id="PF01408">
    <property type="entry name" value="GFO_IDH_MocA"/>
    <property type="match status" value="1"/>
</dbReference>
<dbReference type="SUPFAM" id="SSF55347">
    <property type="entry name" value="Glyceraldehyde-3-phosphate dehydrogenase-like, C-terminal domain"/>
    <property type="match status" value="1"/>
</dbReference>
<dbReference type="GO" id="GO:0103074">
    <property type="term" value="F:glucose-6-phosphate 3-dehydrogenase activity"/>
    <property type="evidence" value="ECO:0007669"/>
    <property type="project" value="UniProtKB-EC"/>
</dbReference>
<accession>A0A517XNP2</accession>
<dbReference type="RefSeq" id="WP_202920676.1">
    <property type="nucleotide sequence ID" value="NZ_CP036273.1"/>
</dbReference>
<dbReference type="EC" id="1.1.1.361" evidence="4"/>
<feature type="signal peptide" evidence="1">
    <location>
        <begin position="1"/>
        <end position="20"/>
    </location>
</feature>
<dbReference type="Pfam" id="PF19051">
    <property type="entry name" value="GFO_IDH_MocA_C2"/>
    <property type="match status" value="1"/>
</dbReference>
<keyword evidence="5" id="KW-1185">Reference proteome</keyword>
<evidence type="ECO:0000256" key="1">
    <source>
        <dbReference type="SAM" id="SignalP"/>
    </source>
</evidence>